<evidence type="ECO:0000313" key="1">
    <source>
        <dbReference type="EMBL" id="KOF83802.1"/>
    </source>
</evidence>
<gene>
    <name evidence="1" type="ORF">OCBIM_22023181mg</name>
</gene>
<accession>A0A0L8H3L9</accession>
<dbReference type="EMBL" id="KQ419368">
    <property type="protein sequence ID" value="KOF83802.1"/>
    <property type="molecule type" value="Genomic_DNA"/>
</dbReference>
<organism evidence="1">
    <name type="scientific">Octopus bimaculoides</name>
    <name type="common">California two-spotted octopus</name>
    <dbReference type="NCBI Taxonomy" id="37653"/>
    <lineage>
        <taxon>Eukaryota</taxon>
        <taxon>Metazoa</taxon>
        <taxon>Spiralia</taxon>
        <taxon>Lophotrochozoa</taxon>
        <taxon>Mollusca</taxon>
        <taxon>Cephalopoda</taxon>
        <taxon>Coleoidea</taxon>
        <taxon>Octopodiformes</taxon>
        <taxon>Octopoda</taxon>
        <taxon>Incirrata</taxon>
        <taxon>Octopodidae</taxon>
        <taxon>Octopus</taxon>
    </lineage>
</organism>
<protein>
    <submittedName>
        <fullName evidence="1">Uncharacterized protein</fullName>
    </submittedName>
</protein>
<sequence>METVFVSKRPTRTMENISKQTTLAKWFQNRKNIVLRFCRCCTVVFKCRTIFKNISKLQIIISCSFISNI</sequence>
<dbReference type="AlphaFoldDB" id="A0A0L8H3L9"/>
<name>A0A0L8H3L9_OCTBM</name>
<reference evidence="1" key="1">
    <citation type="submission" date="2015-07" db="EMBL/GenBank/DDBJ databases">
        <title>MeaNS - Measles Nucleotide Surveillance Program.</title>
        <authorList>
            <person name="Tran T."/>
            <person name="Druce J."/>
        </authorList>
    </citation>
    <scope>NUCLEOTIDE SEQUENCE</scope>
    <source>
        <strain evidence="1">UCB-OBI-ISO-001</strain>
        <tissue evidence="1">Gonad</tissue>
    </source>
</reference>
<proteinExistence type="predicted"/>